<dbReference type="GeneID" id="8250686"/>
<dbReference type="AlphaFoldDB" id="C1FEW9"/>
<keyword evidence="7" id="KW-1185">Reference proteome</keyword>
<dbReference type="PROSITE" id="PS50146">
    <property type="entry name" value="DAGK"/>
    <property type="match status" value="1"/>
</dbReference>
<reference evidence="6 7" key="1">
    <citation type="journal article" date="2009" name="Science">
        <title>Green evolution and dynamic adaptations revealed by genomes of the marine picoeukaryotes Micromonas.</title>
        <authorList>
            <person name="Worden A.Z."/>
            <person name="Lee J.H."/>
            <person name="Mock T."/>
            <person name="Rouze P."/>
            <person name="Simmons M.P."/>
            <person name="Aerts A.L."/>
            <person name="Allen A.E."/>
            <person name="Cuvelier M.L."/>
            <person name="Derelle E."/>
            <person name="Everett M.V."/>
            <person name="Foulon E."/>
            <person name="Grimwood J."/>
            <person name="Gundlach H."/>
            <person name="Henrissat B."/>
            <person name="Napoli C."/>
            <person name="McDonald S.M."/>
            <person name="Parker M.S."/>
            <person name="Rombauts S."/>
            <person name="Salamov A."/>
            <person name="Von Dassow P."/>
            <person name="Badger J.H."/>
            <person name="Coutinho P.M."/>
            <person name="Demir E."/>
            <person name="Dubchak I."/>
            <person name="Gentemann C."/>
            <person name="Eikrem W."/>
            <person name="Gready J.E."/>
            <person name="John U."/>
            <person name="Lanier W."/>
            <person name="Lindquist E.A."/>
            <person name="Lucas S."/>
            <person name="Mayer K.F."/>
            <person name="Moreau H."/>
            <person name="Not F."/>
            <person name="Otillar R."/>
            <person name="Panaud O."/>
            <person name="Pangilinan J."/>
            <person name="Paulsen I."/>
            <person name="Piegu B."/>
            <person name="Poliakov A."/>
            <person name="Robbens S."/>
            <person name="Schmutz J."/>
            <person name="Toulza E."/>
            <person name="Wyss T."/>
            <person name="Zelensky A."/>
            <person name="Zhou K."/>
            <person name="Armbrust E.V."/>
            <person name="Bhattacharya D."/>
            <person name="Goodenough U.W."/>
            <person name="Van de Peer Y."/>
            <person name="Grigoriev I.V."/>
        </authorList>
    </citation>
    <scope>NUCLEOTIDE SEQUENCE [LARGE SCALE GENOMIC DNA]</scope>
    <source>
        <strain evidence="7">RCC299 / NOUM17</strain>
    </source>
</reference>
<proteinExistence type="predicted"/>
<dbReference type="GO" id="GO:0001727">
    <property type="term" value="F:lipid kinase activity"/>
    <property type="evidence" value="ECO:0007669"/>
    <property type="project" value="TreeGrafter"/>
</dbReference>
<dbReference type="Pfam" id="PF19279">
    <property type="entry name" value="YegS_C"/>
    <property type="match status" value="1"/>
</dbReference>
<dbReference type="InterPro" id="IPR016064">
    <property type="entry name" value="NAD/diacylglycerol_kinase_sf"/>
</dbReference>
<keyword evidence="3" id="KW-0418">Kinase</keyword>
<dbReference type="Proteomes" id="UP000002009">
    <property type="component" value="Chromosome 1"/>
</dbReference>
<accession>C1FEW9</accession>
<dbReference type="Gene3D" id="2.60.200.40">
    <property type="match status" value="1"/>
</dbReference>
<evidence type="ECO:0000313" key="6">
    <source>
        <dbReference type="EMBL" id="ACO68649.1"/>
    </source>
</evidence>
<dbReference type="SMART" id="SM00046">
    <property type="entry name" value="DAGKc"/>
    <property type="match status" value="1"/>
</dbReference>
<dbReference type="STRING" id="296587.C1FEW9"/>
<dbReference type="GO" id="GO:0005524">
    <property type="term" value="F:ATP binding"/>
    <property type="evidence" value="ECO:0007669"/>
    <property type="project" value="UniProtKB-KW"/>
</dbReference>
<dbReference type="InterPro" id="IPR045540">
    <property type="entry name" value="YegS/DAGK_C"/>
</dbReference>
<dbReference type="SUPFAM" id="SSF111331">
    <property type="entry name" value="NAD kinase/diacylglycerol kinase-like"/>
    <property type="match status" value="1"/>
</dbReference>
<dbReference type="eggNOG" id="KOG1116">
    <property type="taxonomic scope" value="Eukaryota"/>
</dbReference>
<dbReference type="InterPro" id="IPR017438">
    <property type="entry name" value="ATP-NAD_kinase_N"/>
</dbReference>
<dbReference type="InParanoid" id="C1FEW9"/>
<keyword evidence="4" id="KW-0067">ATP-binding</keyword>
<dbReference type="PANTHER" id="PTHR12358">
    <property type="entry name" value="SPHINGOSINE KINASE"/>
    <property type="match status" value="1"/>
</dbReference>
<dbReference type="KEGG" id="mis:MICPUN_105064"/>
<organism evidence="6 7">
    <name type="scientific">Micromonas commoda (strain RCC299 / NOUM17 / CCMP2709)</name>
    <name type="common">Picoplanktonic green alga</name>
    <dbReference type="NCBI Taxonomy" id="296587"/>
    <lineage>
        <taxon>Eukaryota</taxon>
        <taxon>Viridiplantae</taxon>
        <taxon>Chlorophyta</taxon>
        <taxon>Mamiellophyceae</taxon>
        <taxon>Mamiellales</taxon>
        <taxon>Mamiellaceae</taxon>
        <taxon>Micromonas</taxon>
    </lineage>
</organism>
<dbReference type="PANTHER" id="PTHR12358:SF54">
    <property type="entry name" value="SPHINGOSINE KINASE RELATED PROTEIN"/>
    <property type="match status" value="1"/>
</dbReference>
<dbReference type="EMBL" id="CP001574">
    <property type="protein sequence ID" value="ACO68649.1"/>
    <property type="molecule type" value="Genomic_DNA"/>
</dbReference>
<dbReference type="GO" id="GO:0006665">
    <property type="term" value="P:sphingolipid metabolic process"/>
    <property type="evidence" value="ECO:0007669"/>
    <property type="project" value="TreeGrafter"/>
</dbReference>
<dbReference type="InterPro" id="IPR001206">
    <property type="entry name" value="Diacylglycerol_kinase_cat_dom"/>
</dbReference>
<evidence type="ECO:0000256" key="2">
    <source>
        <dbReference type="ARBA" id="ARBA00022741"/>
    </source>
</evidence>
<evidence type="ECO:0000256" key="1">
    <source>
        <dbReference type="ARBA" id="ARBA00022679"/>
    </source>
</evidence>
<evidence type="ECO:0000313" key="7">
    <source>
        <dbReference type="Proteomes" id="UP000002009"/>
    </source>
</evidence>
<dbReference type="Pfam" id="PF00781">
    <property type="entry name" value="DAGK_cat"/>
    <property type="match status" value="1"/>
</dbReference>
<keyword evidence="2" id="KW-0547">Nucleotide-binding</keyword>
<keyword evidence="1" id="KW-0808">Transferase</keyword>
<gene>
    <name evidence="6" type="ORF">MICPUN_105064</name>
</gene>
<sequence>MHAGFPKPGAANLVVAVIFMSFCGLTRRKKNKMNGRSGGFDALTGVPALRPSEDEIKKAKTKCLSKPITTEKLSIKTIMVVVHGKKCEDGKGKRDLREIRDLAEARGVQLVEVRTEREGHCEELVRDANFDNIDAVGVMGGDGTFREGVCGMIARSGDSPGGKELPIFAFPCGTGNNYARDLGQRTVTDVFDALARGHAHAVDAVRVQHPNGTTYSINCVTWGMARDAAATAEGMRWLGAIRYDIAGFFHIMKNKLNYANLAAYVDGDVSSSTQVTPILSDNEAAEDYLMMFAQNTRCSGRGFPFTPLAKLDDGFFDLIAVKKCGVLKTVGLFEAVKKGGSHVRDPSVCYVKVKKATLRASDAGDLVGIDGEVDVTTPINLEIAERAFTTFV</sequence>
<feature type="domain" description="DAGKc" evidence="5">
    <location>
        <begin position="73"/>
        <end position="211"/>
    </location>
</feature>
<dbReference type="OrthoDB" id="530923at2759"/>
<dbReference type="RefSeq" id="XP_002507391.1">
    <property type="nucleotide sequence ID" value="XM_002507345.1"/>
</dbReference>
<dbReference type="Gene3D" id="3.40.50.10330">
    <property type="entry name" value="Probable inorganic polyphosphate/atp-NAD kinase, domain 1"/>
    <property type="match status" value="1"/>
</dbReference>
<name>C1FEW9_MICCC</name>
<dbReference type="InterPro" id="IPR050187">
    <property type="entry name" value="Lipid_Phosphate_FormReg"/>
</dbReference>
<evidence type="ECO:0000259" key="5">
    <source>
        <dbReference type="PROSITE" id="PS50146"/>
    </source>
</evidence>
<evidence type="ECO:0000256" key="3">
    <source>
        <dbReference type="ARBA" id="ARBA00022777"/>
    </source>
</evidence>
<evidence type="ECO:0000256" key="4">
    <source>
        <dbReference type="ARBA" id="ARBA00022840"/>
    </source>
</evidence>
<dbReference type="OMA" id="FAQNTRC"/>
<protein>
    <recommendedName>
        <fullName evidence="5">DAGKc domain-containing protein</fullName>
    </recommendedName>
</protein>
<dbReference type="GO" id="GO:0016020">
    <property type="term" value="C:membrane"/>
    <property type="evidence" value="ECO:0007669"/>
    <property type="project" value="GOC"/>
</dbReference>